<dbReference type="EMBL" id="CP054705">
    <property type="protein sequence ID" value="QQK74745.1"/>
    <property type="molecule type" value="Genomic_DNA"/>
</dbReference>
<reference evidence="2 3" key="1">
    <citation type="submission" date="2020-06" db="EMBL/GenBank/DDBJ databases">
        <title>Genomic analysis of Salicibibacter sp. NKC5-3.</title>
        <authorList>
            <person name="Oh Y.J."/>
        </authorList>
    </citation>
    <scope>NUCLEOTIDE SEQUENCE [LARGE SCALE GENOMIC DNA]</scope>
    <source>
        <strain evidence="2 3">NKC5-3</strain>
    </source>
</reference>
<dbReference type="PANTHER" id="PTHR40072:SF1">
    <property type="entry name" value="MOLYBDOPTERIN-GUANINE DINUCLEOTIDE BIOSYNTHESIS ADAPTER PROTEIN"/>
    <property type="match status" value="1"/>
</dbReference>
<dbReference type="KEGG" id="scia:HUG15_03395"/>
<name>A0A7T6Z0I3_9BACI</name>
<evidence type="ECO:0000259" key="1">
    <source>
        <dbReference type="Pfam" id="PF03205"/>
    </source>
</evidence>
<organism evidence="2 3">
    <name type="scientific">Salicibibacter cibarius</name>
    <dbReference type="NCBI Taxonomy" id="2743000"/>
    <lineage>
        <taxon>Bacteria</taxon>
        <taxon>Bacillati</taxon>
        <taxon>Bacillota</taxon>
        <taxon>Bacilli</taxon>
        <taxon>Bacillales</taxon>
        <taxon>Bacillaceae</taxon>
        <taxon>Salicibibacter</taxon>
    </lineage>
</organism>
<protein>
    <submittedName>
        <fullName evidence="2">Molybdopterin-guanine dinucleotide biosynthesis protein MobB</fullName>
    </submittedName>
</protein>
<dbReference type="InterPro" id="IPR004435">
    <property type="entry name" value="MobB_dom"/>
</dbReference>
<dbReference type="Proteomes" id="UP000595823">
    <property type="component" value="Chromosome"/>
</dbReference>
<sequence length="100" mass="11346">MGQQCRVLQVVGYKNSGKTTLMEELVKAFSAREMHVAALKHHGHGGGRPPRNLQRIANVFPGQVLVSPRSRGMVFYGCPRCKMDGHWSNYCVFRWDLDLM</sequence>
<dbReference type="InterPro" id="IPR052539">
    <property type="entry name" value="MGD_biosynthesis_adapter"/>
</dbReference>
<dbReference type="Pfam" id="PF03205">
    <property type="entry name" value="MobB"/>
    <property type="match status" value="1"/>
</dbReference>
<accession>A0A7T6Z0I3</accession>
<dbReference type="Gene3D" id="3.40.50.300">
    <property type="entry name" value="P-loop containing nucleotide triphosphate hydrolases"/>
    <property type="match status" value="1"/>
</dbReference>
<dbReference type="GO" id="GO:0006777">
    <property type="term" value="P:Mo-molybdopterin cofactor biosynthetic process"/>
    <property type="evidence" value="ECO:0007669"/>
    <property type="project" value="InterPro"/>
</dbReference>
<feature type="domain" description="Molybdopterin-guanine dinucleotide biosynthesis protein B (MobB)" evidence="1">
    <location>
        <begin position="7"/>
        <end position="45"/>
    </location>
</feature>
<evidence type="ECO:0000313" key="3">
    <source>
        <dbReference type="Proteomes" id="UP000595823"/>
    </source>
</evidence>
<dbReference type="InterPro" id="IPR027417">
    <property type="entry name" value="P-loop_NTPase"/>
</dbReference>
<dbReference type="PANTHER" id="PTHR40072">
    <property type="entry name" value="MOLYBDOPTERIN-GUANINE DINUCLEOTIDE BIOSYNTHESIS ADAPTER PROTEIN-RELATED"/>
    <property type="match status" value="1"/>
</dbReference>
<dbReference type="SUPFAM" id="SSF52540">
    <property type="entry name" value="P-loop containing nucleoside triphosphate hydrolases"/>
    <property type="match status" value="1"/>
</dbReference>
<dbReference type="GO" id="GO:0005525">
    <property type="term" value="F:GTP binding"/>
    <property type="evidence" value="ECO:0007669"/>
    <property type="project" value="InterPro"/>
</dbReference>
<proteinExistence type="predicted"/>
<gene>
    <name evidence="2" type="ORF">HUG15_03395</name>
</gene>
<keyword evidence="3" id="KW-1185">Reference proteome</keyword>
<evidence type="ECO:0000313" key="2">
    <source>
        <dbReference type="EMBL" id="QQK74745.1"/>
    </source>
</evidence>
<dbReference type="AlphaFoldDB" id="A0A7T6Z0I3"/>